<comment type="caution">
    <text evidence="1">The sequence shown here is derived from an EMBL/GenBank/DDBJ whole genome shotgun (WGS) entry which is preliminary data.</text>
</comment>
<dbReference type="RefSeq" id="WP_249098948.1">
    <property type="nucleotide sequence ID" value="NZ_JAMBAQ010000004.1"/>
</dbReference>
<evidence type="ECO:0000313" key="1">
    <source>
        <dbReference type="EMBL" id="MFL1732051.1"/>
    </source>
</evidence>
<dbReference type="EMBL" id="JBJJXE010000003">
    <property type="protein sequence ID" value="MFL1732051.1"/>
    <property type="molecule type" value="Genomic_DNA"/>
</dbReference>
<dbReference type="Proteomes" id="UP001624684">
    <property type="component" value="Unassembled WGS sequence"/>
</dbReference>
<reference evidence="1 2" key="1">
    <citation type="submission" date="2024-11" db="EMBL/GenBank/DDBJ databases">
        <title>First Report of Moraxella oculi in Brazil in an Infectious Bovine Keratoconjunctivitis Outbreak.</title>
        <authorList>
            <person name="Carvalho C.V."/>
            <person name="Domingues R."/>
            <person name="Coutinho C."/>
            <person name="Honorio N.T.B.S."/>
            <person name="Faza D.R.L.R."/>
            <person name="Carvalho W.A."/>
            <person name="Machado A.B.F."/>
            <person name="Martins M.F."/>
            <person name="Gaspar E.B."/>
        </authorList>
    </citation>
    <scope>NUCLEOTIDE SEQUENCE [LARGE SCALE GENOMIC DNA]</scope>
    <source>
        <strain evidence="1 2">2117LE</strain>
    </source>
</reference>
<gene>
    <name evidence="1" type="ORF">ACJHVH_03430</name>
</gene>
<proteinExistence type="predicted"/>
<name>A0ABW8UAP1_9GAMM</name>
<sequence length="134" mass="14875">MDELFMNYMRTMILSVGIALLSVGCVSVGNVAMKEQSQQTIEQNIIKGKTTKQNIMDAFGSADSVSFTDGGNEVWTYRHSKSTPMARNFIPYNFISQGSNIQTKELVILFDSKGVVSNYTFRQTANQSKVGLVE</sequence>
<organism evidence="1 2">
    <name type="scientific">Moraxella oculi</name>
    <dbReference type="NCBI Taxonomy" id="2940516"/>
    <lineage>
        <taxon>Bacteria</taxon>
        <taxon>Pseudomonadati</taxon>
        <taxon>Pseudomonadota</taxon>
        <taxon>Gammaproteobacteria</taxon>
        <taxon>Moraxellales</taxon>
        <taxon>Moraxellaceae</taxon>
        <taxon>Moraxella</taxon>
    </lineage>
</organism>
<protein>
    <recommendedName>
        <fullName evidence="3">Lipoprotein SmpA/OmlA domain-containing protein</fullName>
    </recommendedName>
</protein>
<evidence type="ECO:0008006" key="3">
    <source>
        <dbReference type="Google" id="ProtNLM"/>
    </source>
</evidence>
<keyword evidence="2" id="KW-1185">Reference proteome</keyword>
<accession>A0ABW8UAP1</accession>
<evidence type="ECO:0000313" key="2">
    <source>
        <dbReference type="Proteomes" id="UP001624684"/>
    </source>
</evidence>